<dbReference type="Proteomes" id="UP001147830">
    <property type="component" value="Unassembled WGS sequence"/>
</dbReference>
<name>A0A9X2WHZ8_9GAMM</name>
<evidence type="ECO:0000313" key="3">
    <source>
        <dbReference type="EMBL" id="MCT7360132.1"/>
    </source>
</evidence>
<protein>
    <submittedName>
        <fullName evidence="3">Uncharacterized protein</fullName>
    </submittedName>
</protein>
<evidence type="ECO:0000256" key="2">
    <source>
        <dbReference type="SAM" id="Phobius"/>
    </source>
</evidence>
<keyword evidence="4" id="KW-1185">Reference proteome</keyword>
<reference evidence="3" key="2">
    <citation type="submission" date="2022-08" db="EMBL/GenBank/DDBJ databases">
        <authorList>
            <person name="Dong C."/>
        </authorList>
    </citation>
    <scope>NUCLEOTIDE SEQUENCE</scope>
    <source>
        <strain evidence="3">59MF3M-4</strain>
    </source>
</reference>
<organism evidence="3 4">
    <name type="scientific">Thalassolituus pacificus</name>
    <dbReference type="NCBI Taxonomy" id="2975440"/>
    <lineage>
        <taxon>Bacteria</taxon>
        <taxon>Pseudomonadati</taxon>
        <taxon>Pseudomonadota</taxon>
        <taxon>Gammaproteobacteria</taxon>
        <taxon>Oceanospirillales</taxon>
        <taxon>Oceanospirillaceae</taxon>
        <taxon>Thalassolituus</taxon>
    </lineage>
</organism>
<dbReference type="EMBL" id="JAOANI010000022">
    <property type="protein sequence ID" value="MCT7360132.1"/>
    <property type="molecule type" value="Genomic_DNA"/>
</dbReference>
<feature type="transmembrane region" description="Helical" evidence="2">
    <location>
        <begin position="29"/>
        <end position="51"/>
    </location>
</feature>
<keyword evidence="2" id="KW-0812">Transmembrane</keyword>
<comment type="caution">
    <text evidence="3">The sequence shown here is derived from an EMBL/GenBank/DDBJ whole genome shotgun (WGS) entry which is preliminary data.</text>
</comment>
<evidence type="ECO:0000313" key="4">
    <source>
        <dbReference type="Proteomes" id="UP001147830"/>
    </source>
</evidence>
<proteinExistence type="predicted"/>
<reference evidence="3" key="1">
    <citation type="journal article" date="2022" name="Front. Microbiol.">
        <title>Genome-based taxonomic rearrangement of Oceanobacter-related bacteria including the description of Thalassolituus hydrocarbonoclasticus sp. nov. and Thalassolituus pacificus sp. nov. and emended description of the genus Thalassolituus.</title>
        <authorList>
            <person name="Dong C."/>
            <person name="Wei L."/>
            <person name="Wang J."/>
            <person name="Lai Q."/>
            <person name="Huang Z."/>
            <person name="Shao Z."/>
        </authorList>
    </citation>
    <scope>NUCLEOTIDE SEQUENCE</scope>
    <source>
        <strain evidence="3">59MF3M-4</strain>
    </source>
</reference>
<dbReference type="AlphaFoldDB" id="A0A9X2WHZ8"/>
<keyword evidence="2" id="KW-0472">Membrane</keyword>
<feature type="region of interest" description="Disordered" evidence="1">
    <location>
        <begin position="165"/>
        <end position="186"/>
    </location>
</feature>
<evidence type="ECO:0000256" key="1">
    <source>
        <dbReference type="SAM" id="MobiDB-lite"/>
    </source>
</evidence>
<gene>
    <name evidence="3" type="ORF">NYR02_14010</name>
</gene>
<dbReference type="RefSeq" id="WP_260976975.1">
    <property type="nucleotide sequence ID" value="NZ_JAOANI010000022.1"/>
</dbReference>
<sequence>MPKHEEGEEELSEAQRLAMLEDTVSTNRVVLMVIAILAVVAISVAVTIAVVKVMQPDVAYADIKSFAKLERDVEILKEAAITHEQNLVDTKNILDSSNATAFKALMLEQEKSYQLHLNALKQGMRDLARMVPGSRTWLDIYDEQMNEALAESRARMNRLSRLQTSELPKVEATPLPDRGEPVPVFN</sequence>
<accession>A0A9X2WHZ8</accession>
<keyword evidence="2" id="KW-1133">Transmembrane helix</keyword>